<dbReference type="EMBL" id="CAJPIN010012524">
    <property type="protein sequence ID" value="CAG2060487.1"/>
    <property type="molecule type" value="Genomic_DNA"/>
</dbReference>
<evidence type="ECO:0000256" key="1">
    <source>
        <dbReference type="SAM" id="MobiDB-lite"/>
    </source>
</evidence>
<accession>A0ABN7P183</accession>
<dbReference type="Proteomes" id="UP001153148">
    <property type="component" value="Unassembled WGS sequence"/>
</dbReference>
<dbReference type="PROSITE" id="PS51082">
    <property type="entry name" value="WH2"/>
    <property type="match status" value="1"/>
</dbReference>
<feature type="domain" description="WH2" evidence="2">
    <location>
        <begin position="194"/>
        <end position="211"/>
    </location>
</feature>
<dbReference type="PANTHER" id="PTHR21345">
    <property type="entry name" value="SPIRE"/>
    <property type="match status" value="1"/>
</dbReference>
<feature type="region of interest" description="Disordered" evidence="1">
    <location>
        <begin position="171"/>
        <end position="218"/>
    </location>
</feature>
<dbReference type="InterPro" id="IPR029901">
    <property type="entry name" value="Spire"/>
</dbReference>
<proteinExistence type="predicted"/>
<comment type="caution">
    <text evidence="3">The sequence shown here is derived from an EMBL/GenBank/DDBJ whole genome shotgun (WGS) entry which is preliminary data.</text>
</comment>
<dbReference type="PANTHER" id="PTHR21345:SF3">
    <property type="entry name" value="PROTEIN SPIRE"/>
    <property type="match status" value="1"/>
</dbReference>
<feature type="compositionally biased region" description="Basic residues" evidence="1">
    <location>
        <begin position="204"/>
        <end position="218"/>
    </location>
</feature>
<name>A0ABN7P183_TIMPD</name>
<evidence type="ECO:0000313" key="3">
    <source>
        <dbReference type="EMBL" id="CAG2060487.1"/>
    </source>
</evidence>
<evidence type="ECO:0000313" key="4">
    <source>
        <dbReference type="Proteomes" id="UP001153148"/>
    </source>
</evidence>
<reference evidence="3" key="1">
    <citation type="submission" date="2021-03" db="EMBL/GenBank/DDBJ databases">
        <authorList>
            <person name="Tran Van P."/>
        </authorList>
    </citation>
    <scope>NUCLEOTIDE SEQUENCE</scope>
</reference>
<feature type="non-terminal residue" evidence="3">
    <location>
        <position position="218"/>
    </location>
</feature>
<dbReference type="InterPro" id="IPR003124">
    <property type="entry name" value="WH2_dom"/>
</dbReference>
<keyword evidence="4" id="KW-1185">Reference proteome</keyword>
<evidence type="ECO:0000259" key="2">
    <source>
        <dbReference type="PROSITE" id="PS51082"/>
    </source>
</evidence>
<protein>
    <recommendedName>
        <fullName evidence="2">WH2 domain-containing protein</fullName>
    </recommendedName>
</protein>
<gene>
    <name evidence="3" type="ORF">TPAB3V08_LOCUS7443</name>
</gene>
<feature type="non-terminal residue" evidence="3">
    <location>
        <position position="1"/>
    </location>
</feature>
<organism evidence="3 4">
    <name type="scientific">Timema podura</name>
    <name type="common">Walking stick</name>
    <dbReference type="NCBI Taxonomy" id="61482"/>
    <lineage>
        <taxon>Eukaryota</taxon>
        <taxon>Metazoa</taxon>
        <taxon>Ecdysozoa</taxon>
        <taxon>Arthropoda</taxon>
        <taxon>Hexapoda</taxon>
        <taxon>Insecta</taxon>
        <taxon>Pterygota</taxon>
        <taxon>Neoptera</taxon>
        <taxon>Polyneoptera</taxon>
        <taxon>Phasmatodea</taxon>
        <taxon>Timematodea</taxon>
        <taxon>Timematoidea</taxon>
        <taxon>Timematidae</taxon>
        <taxon>Timema</taxon>
    </lineage>
</organism>
<sequence>VDGSIPHRVKKDAHAVILEFIRSRPPLRKHNSPASSPRYDQQPSLFCFHAKKHEGNNSYFQTPDGVASLPYSHPLSPMALLRSPSIPRTSSSAAGIAKVARKTGEHDHKSTAAYRPGIHFKSRTLSGFGRVEGKSSQEEDHRQMYEELYRDSSSVAYSRFYKRCGRCGVYAPDVNASDASERKLPPPRHRPRTPREQLMDSIKQGRRLRPSFSPLKKR</sequence>